<dbReference type="NCBIfam" id="TIGR00006">
    <property type="entry name" value="16S rRNA (cytosine(1402)-N(4))-methyltransferase RsmH"/>
    <property type="match status" value="1"/>
</dbReference>
<dbReference type="PIRSF" id="PIRSF004486">
    <property type="entry name" value="MraW"/>
    <property type="match status" value="1"/>
</dbReference>
<dbReference type="HAMAP" id="MF_01007">
    <property type="entry name" value="16SrRNA_methyltr_H"/>
    <property type="match status" value="1"/>
</dbReference>
<feature type="binding site" evidence="6">
    <location>
        <position position="101"/>
    </location>
    <ligand>
        <name>S-adenosyl-L-methionine</name>
        <dbReference type="ChEBI" id="CHEBI:59789"/>
    </ligand>
</feature>
<dbReference type="AlphaFoldDB" id="A0A4D6YDM8"/>
<dbReference type="SUPFAM" id="SSF53335">
    <property type="entry name" value="S-adenosyl-L-methionine-dependent methyltransferases"/>
    <property type="match status" value="1"/>
</dbReference>
<dbReference type="Pfam" id="PF01795">
    <property type="entry name" value="Methyltransf_5"/>
    <property type="match status" value="1"/>
</dbReference>
<proteinExistence type="inferred from homology"/>
<comment type="subcellular location">
    <subcellularLocation>
        <location evidence="6">Cytoplasm</location>
    </subcellularLocation>
</comment>
<dbReference type="InterPro" id="IPR023397">
    <property type="entry name" value="SAM-dep_MeTrfase_MraW_recog"/>
</dbReference>
<dbReference type="GO" id="GO:0070475">
    <property type="term" value="P:rRNA base methylation"/>
    <property type="evidence" value="ECO:0007669"/>
    <property type="project" value="UniProtKB-UniRule"/>
</dbReference>
<dbReference type="PANTHER" id="PTHR11265">
    <property type="entry name" value="S-ADENOSYL-METHYLTRANSFERASE MRAW"/>
    <property type="match status" value="1"/>
</dbReference>
<dbReference type="EC" id="2.1.1.199" evidence="6"/>
<feature type="binding site" evidence="6">
    <location>
        <position position="55"/>
    </location>
    <ligand>
        <name>S-adenosyl-L-methionine</name>
        <dbReference type="ChEBI" id="CHEBI:59789"/>
    </ligand>
</feature>
<dbReference type="Gene3D" id="3.40.50.150">
    <property type="entry name" value="Vaccinia Virus protein VP39"/>
    <property type="match status" value="1"/>
</dbReference>
<evidence type="ECO:0000256" key="4">
    <source>
        <dbReference type="ARBA" id="ARBA00022679"/>
    </source>
</evidence>
<dbReference type="GO" id="GO:0071424">
    <property type="term" value="F:rRNA (cytosine-N4-)-methyltransferase activity"/>
    <property type="evidence" value="ECO:0007669"/>
    <property type="project" value="UniProtKB-UniRule"/>
</dbReference>
<comment type="catalytic activity">
    <reaction evidence="6">
        <text>cytidine(1402) in 16S rRNA + S-adenosyl-L-methionine = N(4)-methylcytidine(1402) in 16S rRNA + S-adenosyl-L-homocysteine + H(+)</text>
        <dbReference type="Rhea" id="RHEA:42928"/>
        <dbReference type="Rhea" id="RHEA-COMP:10286"/>
        <dbReference type="Rhea" id="RHEA-COMP:10287"/>
        <dbReference type="ChEBI" id="CHEBI:15378"/>
        <dbReference type="ChEBI" id="CHEBI:57856"/>
        <dbReference type="ChEBI" id="CHEBI:59789"/>
        <dbReference type="ChEBI" id="CHEBI:74506"/>
        <dbReference type="ChEBI" id="CHEBI:82748"/>
        <dbReference type="EC" id="2.1.1.199"/>
    </reaction>
</comment>
<feature type="binding site" evidence="6">
    <location>
        <begin position="35"/>
        <end position="37"/>
    </location>
    <ligand>
        <name>S-adenosyl-L-methionine</name>
        <dbReference type="ChEBI" id="CHEBI:59789"/>
    </ligand>
</feature>
<gene>
    <name evidence="6 7" type="primary">rsmH</name>
    <name evidence="7" type="ORF">D9V81_00770</name>
</gene>
<feature type="binding site" evidence="6">
    <location>
        <position position="79"/>
    </location>
    <ligand>
        <name>S-adenosyl-L-methionine</name>
        <dbReference type="ChEBI" id="CHEBI:59789"/>
    </ligand>
</feature>
<dbReference type="SUPFAM" id="SSF81799">
    <property type="entry name" value="Putative methyltransferase TM0872, insert domain"/>
    <property type="match status" value="1"/>
</dbReference>
<keyword evidence="5 6" id="KW-0949">S-adenosyl-L-methionine</keyword>
<name>A0A4D6YDM8_9GAMM</name>
<sequence length="315" mass="36509">MMNKKIHETVLLNESINSLKIKKNGIYFDGTFGCGGHSKEILKKLGKHGKLYAIDRDPQSIEIGKKISDPRFYIIHGNFSNIDILLKKYNLKNKIDGMILDLGISSLQIMSKKRGFSFYLDGPLDMRMNPNDKISAFKWINSSNTKDIYYVLKNFGEERFAKKIAHKISIIKKKKLISTTKELSQIIESIVPRKNKHPATKSFQAIRIFINKELDELNIFLKKSLNFLNHKGKISIISFHSLEDRIVKRFINKYNKIPNIPVGLPISENQIKKMYNIKFKNIHRIFPSLKEIKKNIKSRSAILRTATFKSQNIKK</sequence>
<dbReference type="InterPro" id="IPR002903">
    <property type="entry name" value="RsmH"/>
</dbReference>
<evidence type="ECO:0000256" key="3">
    <source>
        <dbReference type="ARBA" id="ARBA00022603"/>
    </source>
</evidence>
<dbReference type="EMBL" id="CP032996">
    <property type="protein sequence ID" value="QCI27152.1"/>
    <property type="molecule type" value="Genomic_DNA"/>
</dbReference>
<dbReference type="Proteomes" id="UP000298603">
    <property type="component" value="Chromosome"/>
</dbReference>
<reference evidence="7 8" key="1">
    <citation type="submission" date="2018-10" db="EMBL/GenBank/DDBJ databases">
        <title>Comparative functional genomics of the obligate endosymbiont Buchnera aphidicola.</title>
        <authorList>
            <person name="Chong R.A."/>
        </authorList>
    </citation>
    <scope>NUCLEOTIDE SEQUENCE [LARGE SCALE GENOMIC DNA]</scope>
    <source>
        <strain evidence="7 8">Tma</strain>
    </source>
</reference>
<keyword evidence="8" id="KW-1185">Reference proteome</keyword>
<evidence type="ECO:0000313" key="8">
    <source>
        <dbReference type="Proteomes" id="UP000298603"/>
    </source>
</evidence>
<keyword evidence="6" id="KW-0963">Cytoplasm</keyword>
<evidence type="ECO:0000256" key="1">
    <source>
        <dbReference type="ARBA" id="ARBA00010396"/>
    </source>
</evidence>
<keyword evidence="4 6" id="KW-0808">Transferase</keyword>
<dbReference type="GO" id="GO:0005737">
    <property type="term" value="C:cytoplasm"/>
    <property type="evidence" value="ECO:0007669"/>
    <property type="project" value="UniProtKB-SubCell"/>
</dbReference>
<accession>A0A4D6YDM8</accession>
<dbReference type="OrthoDB" id="9806637at2"/>
<evidence type="ECO:0000313" key="7">
    <source>
        <dbReference type="EMBL" id="QCI27152.1"/>
    </source>
</evidence>
<feature type="binding site" evidence="6">
    <location>
        <position position="108"/>
    </location>
    <ligand>
        <name>S-adenosyl-L-methionine</name>
        <dbReference type="ChEBI" id="CHEBI:59789"/>
    </ligand>
</feature>
<comment type="similarity">
    <text evidence="1 6">Belongs to the methyltransferase superfamily. RsmH family.</text>
</comment>
<dbReference type="InterPro" id="IPR029063">
    <property type="entry name" value="SAM-dependent_MTases_sf"/>
</dbReference>
<evidence type="ECO:0000256" key="5">
    <source>
        <dbReference type="ARBA" id="ARBA00022691"/>
    </source>
</evidence>
<keyword evidence="3 6" id="KW-0489">Methyltransferase</keyword>
<organism evidence="7 8">
    <name type="scientific">Buchnera aphidicola</name>
    <name type="common">Therioaphis trifolii</name>
    <dbReference type="NCBI Taxonomy" id="1241884"/>
    <lineage>
        <taxon>Bacteria</taxon>
        <taxon>Pseudomonadati</taxon>
        <taxon>Pseudomonadota</taxon>
        <taxon>Gammaproteobacteria</taxon>
        <taxon>Enterobacterales</taxon>
        <taxon>Erwiniaceae</taxon>
        <taxon>Buchnera</taxon>
    </lineage>
</organism>
<comment type="function">
    <text evidence="6">Specifically methylates the N4 position of cytidine in position 1402 (C1402) of 16S rRNA.</text>
</comment>
<keyword evidence="2 6" id="KW-0698">rRNA processing</keyword>
<dbReference type="Gene3D" id="1.10.150.170">
    <property type="entry name" value="Putative methyltransferase TM0872, insert domain"/>
    <property type="match status" value="1"/>
</dbReference>
<evidence type="ECO:0000256" key="2">
    <source>
        <dbReference type="ARBA" id="ARBA00022552"/>
    </source>
</evidence>
<protein>
    <recommendedName>
        <fullName evidence="6">Ribosomal RNA small subunit methyltransferase H</fullName>
        <ecNumber evidence="6">2.1.1.199</ecNumber>
    </recommendedName>
    <alternativeName>
        <fullName evidence="6">16S rRNA m(4)C1402 methyltransferase</fullName>
    </alternativeName>
    <alternativeName>
        <fullName evidence="6">rRNA (cytosine-N(4)-)-methyltransferase RsmH</fullName>
    </alternativeName>
</protein>
<dbReference type="PANTHER" id="PTHR11265:SF0">
    <property type="entry name" value="12S RRNA N4-METHYLCYTIDINE METHYLTRANSFERASE"/>
    <property type="match status" value="1"/>
</dbReference>
<evidence type="ECO:0000256" key="6">
    <source>
        <dbReference type="HAMAP-Rule" id="MF_01007"/>
    </source>
</evidence>